<reference evidence="2 3" key="1">
    <citation type="submission" date="2021-01" db="EMBL/GenBank/DDBJ databases">
        <title>Whole genome shotgun sequence of Asanoa siamensis NBRC 107932.</title>
        <authorList>
            <person name="Komaki H."/>
            <person name="Tamura T."/>
        </authorList>
    </citation>
    <scope>NUCLEOTIDE SEQUENCE [LARGE SCALE GENOMIC DNA]</scope>
    <source>
        <strain evidence="2 3">NBRC 107932</strain>
    </source>
</reference>
<feature type="compositionally biased region" description="Basic and acidic residues" evidence="1">
    <location>
        <begin position="42"/>
        <end position="58"/>
    </location>
</feature>
<evidence type="ECO:0000256" key="1">
    <source>
        <dbReference type="SAM" id="MobiDB-lite"/>
    </source>
</evidence>
<evidence type="ECO:0000313" key="2">
    <source>
        <dbReference type="EMBL" id="GIF77049.1"/>
    </source>
</evidence>
<proteinExistence type="predicted"/>
<organism evidence="2 3">
    <name type="scientific">Asanoa siamensis</name>
    <dbReference type="NCBI Taxonomy" id="926357"/>
    <lineage>
        <taxon>Bacteria</taxon>
        <taxon>Bacillati</taxon>
        <taxon>Actinomycetota</taxon>
        <taxon>Actinomycetes</taxon>
        <taxon>Micromonosporales</taxon>
        <taxon>Micromonosporaceae</taxon>
        <taxon>Asanoa</taxon>
    </lineage>
</organism>
<evidence type="ECO:0000313" key="3">
    <source>
        <dbReference type="Proteomes" id="UP000604117"/>
    </source>
</evidence>
<feature type="region of interest" description="Disordered" evidence="1">
    <location>
        <begin position="1"/>
        <end position="20"/>
    </location>
</feature>
<keyword evidence="3" id="KW-1185">Reference proteome</keyword>
<feature type="region of interest" description="Disordered" evidence="1">
    <location>
        <begin position="42"/>
        <end position="61"/>
    </location>
</feature>
<dbReference type="Proteomes" id="UP000604117">
    <property type="component" value="Unassembled WGS sequence"/>
</dbReference>
<sequence length="90" mass="10138">MSPHREETAMGAHDDPTVTDPHLYKLIFENGSVRILEYRDGPADRTHVHRHPDSDAPRRQHCRLPATLLEGPIGDPSRCKRCPSHAVKPS</sequence>
<comment type="caution">
    <text evidence="2">The sequence shown here is derived from an EMBL/GenBank/DDBJ whole genome shotgun (WGS) entry which is preliminary data.</text>
</comment>
<accession>A0ABQ4D0I3</accession>
<name>A0ABQ4D0I3_9ACTN</name>
<protein>
    <submittedName>
        <fullName evidence="2">Uncharacterized protein</fullName>
    </submittedName>
</protein>
<feature type="compositionally biased region" description="Basic and acidic residues" evidence="1">
    <location>
        <begin position="1"/>
        <end position="16"/>
    </location>
</feature>
<gene>
    <name evidence="2" type="ORF">Asi02nite_65670</name>
</gene>
<dbReference type="EMBL" id="BONE01000077">
    <property type="protein sequence ID" value="GIF77049.1"/>
    <property type="molecule type" value="Genomic_DNA"/>
</dbReference>